<dbReference type="SUPFAM" id="SSF52540">
    <property type="entry name" value="P-loop containing nucleoside triphosphate hydrolases"/>
    <property type="match status" value="1"/>
</dbReference>
<dbReference type="Pfam" id="PF20720">
    <property type="entry name" value="nSTAND3"/>
    <property type="match status" value="1"/>
</dbReference>
<evidence type="ECO:0000313" key="4">
    <source>
        <dbReference type="Proteomes" id="UP000594205"/>
    </source>
</evidence>
<organism evidence="3 4">
    <name type="scientific">Streptomyces ferrugineus</name>
    <dbReference type="NCBI Taxonomy" id="1413221"/>
    <lineage>
        <taxon>Bacteria</taxon>
        <taxon>Bacillati</taxon>
        <taxon>Actinomycetota</taxon>
        <taxon>Actinomycetes</taxon>
        <taxon>Kitasatosporales</taxon>
        <taxon>Streptomycetaceae</taxon>
        <taxon>Streptomyces</taxon>
    </lineage>
</organism>
<reference evidence="3 4" key="1">
    <citation type="submission" date="2020-10" db="EMBL/GenBank/DDBJ databases">
        <title>Streptomyces ferrugineus complate genome analysis.</title>
        <authorList>
            <person name="Anwar N."/>
        </authorList>
    </citation>
    <scope>NUCLEOTIDE SEQUENCE [LARGE SCALE GENOMIC DNA]</scope>
    <source>
        <strain evidence="3 4">CCTCC AA2014009</strain>
    </source>
</reference>
<dbReference type="AlphaFoldDB" id="A0A7M2SAG2"/>
<feature type="domain" description="Novel STAND NTPase 3" evidence="2">
    <location>
        <begin position="160"/>
        <end position="316"/>
    </location>
</feature>
<name>A0A7M2SAG2_9ACTN</name>
<protein>
    <submittedName>
        <fullName evidence="3">ATP-binding protein</fullName>
    </submittedName>
</protein>
<accession>A0A7M2SAG2</accession>
<evidence type="ECO:0000259" key="2">
    <source>
        <dbReference type="Pfam" id="PF20720"/>
    </source>
</evidence>
<sequence>MRTFADSNDGGRDGAFYGTWQQPPDPIGVQDVPDGPFVLQCKHTKKADTTLAPSDLDDEFTKVQALVERGLCGSYVLLTNARVSGTSEATIRRRLLDAGVVYPLVLDGQWICDTIATRQRLRTFVPRVYGLGDLSQILDERAYTQAQALLGYLREELATFVVTDAYRRAVRAVQDHGFVLLLGEPGVGKSVIAETLAMTALDAWGCLTVKAPDAAGFVRYWNPLEPNQFFWIDDAFGSVRHERHLTDNWARHMREVMTAVRGGAKVVLTSRDYIYRDARRYLKESAYPLLHEQQVVVDAAQLSPEERRQILYNHIKLGDQPREVRSSMKPHLHEAADADPFYPEAARRLGLQAFTLHLQLNGRGIGDFMTRPSDFLREVYDGLDPDEKTALALTYQAGEYLSSPLDLDLHTAQHDVLTRLGGTIAGVSRALHTLTGTFLRHGSPPSHDTITGWSFRHPTLQEGFAAFLATDLNLIQILLSGQNWRTILSRIDCDTGNQAGTLLRVPPSLYLRVIEILRTANQETLTDWLGQRLWHGFLASRCSDKFLTLYTQAEPTAIDRLTWFGSFLNVVDEPQVLARLQQADLIEPPHHQRIVERVTELAVESPDAGWTWLPEWEVLLTESEREQLLSHVKQQLPSRFDQILQDWRNNYNPDETDPHTYFDELEIELNSYQKAFANDADATSAIEQALEKMNDTIWAIDDEHLPQDPHAATPPGHSAPADEPHERSIFDDIDDD</sequence>
<evidence type="ECO:0000313" key="3">
    <source>
        <dbReference type="EMBL" id="QOV33274.1"/>
    </source>
</evidence>
<dbReference type="Proteomes" id="UP000594205">
    <property type="component" value="Chromosome"/>
</dbReference>
<dbReference type="InterPro" id="IPR027417">
    <property type="entry name" value="P-loop_NTPase"/>
</dbReference>
<feature type="compositionally biased region" description="Basic and acidic residues" evidence="1">
    <location>
        <begin position="720"/>
        <end position="730"/>
    </location>
</feature>
<keyword evidence="3" id="KW-0067">ATP-binding</keyword>
<keyword evidence="4" id="KW-1185">Reference proteome</keyword>
<dbReference type="InterPro" id="IPR049050">
    <property type="entry name" value="nSTAND3"/>
</dbReference>
<proteinExistence type="predicted"/>
<evidence type="ECO:0000256" key="1">
    <source>
        <dbReference type="SAM" id="MobiDB-lite"/>
    </source>
</evidence>
<dbReference type="RefSeq" id="WP_194038085.1">
    <property type="nucleotide sequence ID" value="NZ_CP063373.1"/>
</dbReference>
<dbReference type="EMBL" id="CP063373">
    <property type="protein sequence ID" value="QOV33274.1"/>
    <property type="molecule type" value="Genomic_DNA"/>
</dbReference>
<gene>
    <name evidence="3" type="ORF">IM697_23835</name>
</gene>
<dbReference type="KEGG" id="sfeu:IM697_23835"/>
<dbReference type="GO" id="GO:0005524">
    <property type="term" value="F:ATP binding"/>
    <property type="evidence" value="ECO:0007669"/>
    <property type="project" value="UniProtKB-KW"/>
</dbReference>
<feature type="region of interest" description="Disordered" evidence="1">
    <location>
        <begin position="705"/>
        <end position="736"/>
    </location>
</feature>
<keyword evidence="3" id="KW-0547">Nucleotide-binding</keyword>